<evidence type="ECO:0000259" key="2">
    <source>
        <dbReference type="Pfam" id="PF02481"/>
    </source>
</evidence>
<evidence type="ECO:0000313" key="3">
    <source>
        <dbReference type="EMBL" id="MBB5264206.1"/>
    </source>
</evidence>
<accession>A0A7W8M5C3</accession>
<protein>
    <submittedName>
        <fullName evidence="3">DNA processing protein</fullName>
    </submittedName>
</protein>
<dbReference type="Gene3D" id="3.40.50.450">
    <property type="match status" value="1"/>
</dbReference>
<organism evidence="3 4">
    <name type="scientific">Catenibacillus scindens</name>
    <dbReference type="NCBI Taxonomy" id="673271"/>
    <lineage>
        <taxon>Bacteria</taxon>
        <taxon>Bacillati</taxon>
        <taxon>Bacillota</taxon>
        <taxon>Clostridia</taxon>
        <taxon>Lachnospirales</taxon>
        <taxon>Lachnospiraceae</taxon>
        <taxon>Catenibacillus</taxon>
    </lineage>
</organism>
<sequence length="375" mass="41378">MAAKELLAKELLEKNAKLYLKLCCYWLCSLIEFGIVGLSKFVEVCGGIEHVFSVKDEQISASGEIPYKLKREILKTRDISVIEREYNKLSERGISFVGCMDEDFPEKLKYIANCPFGLFYKGVLPDPDKKTVAIVGARNPSPFGLETARHFGEVLAYAGVQVISGLALGIDGRAHAGALEAGHKTWGILGCGVNICYPQENIQLFEQMKTQGGIISEFKPGQRPLFWHFPFRNRIISGLSDGIVVVEARKKSGSLITAGFGLEQGKDIFAVPGRPVDELSEGCNSLILDGATMVTGPEDILEDYKISVKLPVKNKFVLDNLEKLVYPSLCLDAKSIEQIAYEARLDYTHTAKALLSLSVKGCARQVGKNYYIKKL</sequence>
<dbReference type="InterPro" id="IPR003488">
    <property type="entry name" value="DprA"/>
</dbReference>
<dbReference type="SUPFAM" id="SSF102405">
    <property type="entry name" value="MCP/YpsA-like"/>
    <property type="match status" value="1"/>
</dbReference>
<dbReference type="NCBIfam" id="TIGR00732">
    <property type="entry name" value="dprA"/>
    <property type="match status" value="1"/>
</dbReference>
<dbReference type="EMBL" id="JACHFW010000004">
    <property type="protein sequence ID" value="MBB5264206.1"/>
    <property type="molecule type" value="Genomic_DNA"/>
</dbReference>
<dbReference type="Proteomes" id="UP000543642">
    <property type="component" value="Unassembled WGS sequence"/>
</dbReference>
<dbReference type="AlphaFoldDB" id="A0A7W8M5C3"/>
<reference evidence="3 4" key="1">
    <citation type="submission" date="2020-08" db="EMBL/GenBank/DDBJ databases">
        <title>Genomic Encyclopedia of Type Strains, Phase IV (KMG-IV): sequencing the most valuable type-strain genomes for metagenomic binning, comparative biology and taxonomic classification.</title>
        <authorList>
            <person name="Goeker M."/>
        </authorList>
    </citation>
    <scope>NUCLEOTIDE SEQUENCE [LARGE SCALE GENOMIC DNA]</scope>
    <source>
        <strain evidence="3 4">DSM 106146</strain>
    </source>
</reference>
<dbReference type="PANTHER" id="PTHR43022:SF1">
    <property type="entry name" value="PROTEIN SMF"/>
    <property type="match status" value="1"/>
</dbReference>
<proteinExistence type="inferred from homology"/>
<dbReference type="PANTHER" id="PTHR43022">
    <property type="entry name" value="PROTEIN SMF"/>
    <property type="match status" value="1"/>
</dbReference>
<dbReference type="Pfam" id="PF02481">
    <property type="entry name" value="DNA_processg_A"/>
    <property type="match status" value="1"/>
</dbReference>
<comment type="similarity">
    <text evidence="1">Belongs to the DprA/Smf family.</text>
</comment>
<evidence type="ECO:0000313" key="4">
    <source>
        <dbReference type="Proteomes" id="UP000543642"/>
    </source>
</evidence>
<dbReference type="InterPro" id="IPR057666">
    <property type="entry name" value="DrpA_SLOG"/>
</dbReference>
<feature type="domain" description="Smf/DprA SLOG" evidence="2">
    <location>
        <begin position="97"/>
        <end position="304"/>
    </location>
</feature>
<dbReference type="RefSeq" id="WP_183772719.1">
    <property type="nucleotide sequence ID" value="NZ_JACHFW010000004.1"/>
</dbReference>
<dbReference type="GO" id="GO:0009294">
    <property type="term" value="P:DNA-mediated transformation"/>
    <property type="evidence" value="ECO:0007669"/>
    <property type="project" value="InterPro"/>
</dbReference>
<evidence type="ECO:0000256" key="1">
    <source>
        <dbReference type="ARBA" id="ARBA00006525"/>
    </source>
</evidence>
<keyword evidence="4" id="KW-1185">Reference proteome</keyword>
<gene>
    <name evidence="3" type="ORF">HNP82_001317</name>
</gene>
<comment type="caution">
    <text evidence="3">The sequence shown here is derived from an EMBL/GenBank/DDBJ whole genome shotgun (WGS) entry which is preliminary data.</text>
</comment>
<name>A0A7W8M5C3_9FIRM</name>